<dbReference type="PROSITE" id="PS51352">
    <property type="entry name" value="THIOREDOXIN_2"/>
    <property type="match status" value="1"/>
</dbReference>
<feature type="domain" description="Thioredoxin" evidence="4">
    <location>
        <begin position="1"/>
        <end position="147"/>
    </location>
</feature>
<dbReference type="PROSITE" id="PS51354">
    <property type="entry name" value="GLUTAREDOXIN_2"/>
    <property type="match status" value="1"/>
</dbReference>
<name>A0ABY8EMZ5_MALFU</name>
<gene>
    <name evidence="5" type="primary">GRX3</name>
    <name evidence="5" type="ORF">GLX27_001574</name>
</gene>
<sequence>MPTSNERPANVVAITSPDMFTDLMQQDLERVTLLNFWAPWAQPCEQMNQAVLEFASRYPKVLFMNVEAEEQPDVAESFDVEAVPTVVLLRGHTLLAKTSGCNVAAVAEALALHARDGSVRGVDGLSHTNAAPQPAPSTYAAAGGAAAVPAADDTRLHELPAGLNVDGESPQDTERRCRELMNRSKVMLFMKGHPGMPRCGFSQKTVALLRDQGVEFDHYDILSDENVRQTLKRINDWPTFPQIIVNGELIGGLDILKEQIATGEFADLLRSA</sequence>
<keyword evidence="1" id="KW-0479">Metal-binding</keyword>
<dbReference type="InterPro" id="IPR002109">
    <property type="entry name" value="Glutaredoxin"/>
</dbReference>
<dbReference type="PANTHER" id="PTHR10293">
    <property type="entry name" value="GLUTAREDOXIN FAMILY MEMBER"/>
    <property type="match status" value="1"/>
</dbReference>
<keyword evidence="2" id="KW-0408">Iron</keyword>
<dbReference type="CDD" id="cd02984">
    <property type="entry name" value="TRX_PICOT"/>
    <property type="match status" value="1"/>
</dbReference>
<dbReference type="InterPro" id="IPR013766">
    <property type="entry name" value="Thioredoxin_domain"/>
</dbReference>
<dbReference type="SUPFAM" id="SSF52833">
    <property type="entry name" value="Thioredoxin-like"/>
    <property type="match status" value="2"/>
</dbReference>
<proteinExistence type="predicted"/>
<evidence type="ECO:0000313" key="6">
    <source>
        <dbReference type="Proteomes" id="UP000818624"/>
    </source>
</evidence>
<dbReference type="EMBL" id="CP046234">
    <property type="protein sequence ID" value="WFD46930.1"/>
    <property type="molecule type" value="Genomic_DNA"/>
</dbReference>
<dbReference type="PANTHER" id="PTHR10293:SF73">
    <property type="entry name" value="GLUTAREDOXIN-3"/>
    <property type="match status" value="1"/>
</dbReference>
<dbReference type="Proteomes" id="UP000818624">
    <property type="component" value="Chromosome 1"/>
</dbReference>
<keyword evidence="6" id="KW-1185">Reference proteome</keyword>
<keyword evidence="3" id="KW-0411">Iron-sulfur</keyword>
<protein>
    <submittedName>
        <fullName evidence="5">Glutaredoxin</fullName>
    </submittedName>
</protein>
<dbReference type="InterPro" id="IPR033658">
    <property type="entry name" value="GRX_PICOT-like"/>
</dbReference>
<dbReference type="Gene3D" id="3.40.30.10">
    <property type="entry name" value="Glutaredoxin"/>
    <property type="match status" value="2"/>
</dbReference>
<dbReference type="InterPro" id="IPR036249">
    <property type="entry name" value="Thioredoxin-like_sf"/>
</dbReference>
<evidence type="ECO:0000256" key="3">
    <source>
        <dbReference type="ARBA" id="ARBA00023014"/>
    </source>
</evidence>
<evidence type="ECO:0000259" key="4">
    <source>
        <dbReference type="PROSITE" id="PS51352"/>
    </source>
</evidence>
<dbReference type="CDD" id="cd03028">
    <property type="entry name" value="GRX_PICOT_like"/>
    <property type="match status" value="1"/>
</dbReference>
<dbReference type="Pfam" id="PF00462">
    <property type="entry name" value="Glutaredoxin"/>
    <property type="match status" value="1"/>
</dbReference>
<dbReference type="InterPro" id="IPR004480">
    <property type="entry name" value="Monothiol_GRX-rel"/>
</dbReference>
<dbReference type="Pfam" id="PF00085">
    <property type="entry name" value="Thioredoxin"/>
    <property type="match status" value="1"/>
</dbReference>
<accession>A0ABY8EMZ5</accession>
<organism evidence="5 6">
    <name type="scientific">Malassezia furfur</name>
    <name type="common">Pityriasis versicolor infection agent</name>
    <name type="synonym">Pityrosporum furfur</name>
    <dbReference type="NCBI Taxonomy" id="55194"/>
    <lineage>
        <taxon>Eukaryota</taxon>
        <taxon>Fungi</taxon>
        <taxon>Dikarya</taxon>
        <taxon>Basidiomycota</taxon>
        <taxon>Ustilaginomycotina</taxon>
        <taxon>Malasseziomycetes</taxon>
        <taxon>Malasseziales</taxon>
        <taxon>Malasseziaceae</taxon>
        <taxon>Malassezia</taxon>
    </lineage>
</organism>
<evidence type="ECO:0000256" key="1">
    <source>
        <dbReference type="ARBA" id="ARBA00022723"/>
    </source>
</evidence>
<reference evidence="5 6" key="1">
    <citation type="journal article" date="2020" name="Elife">
        <title>Loss of centromere function drives karyotype evolution in closely related Malassezia species.</title>
        <authorList>
            <person name="Sankaranarayanan S.R."/>
            <person name="Ianiri G."/>
            <person name="Coelho M.A."/>
            <person name="Reza M.H."/>
            <person name="Thimmappa B.C."/>
            <person name="Ganguly P."/>
            <person name="Vadnala R.N."/>
            <person name="Sun S."/>
            <person name="Siddharthan R."/>
            <person name="Tellgren-Roth C."/>
            <person name="Dawson T.L."/>
            <person name="Heitman J."/>
            <person name="Sanyal K."/>
        </authorList>
    </citation>
    <scope>NUCLEOTIDE SEQUENCE [LARGE SCALE GENOMIC DNA]</scope>
    <source>
        <strain evidence="5">CBS14141</strain>
    </source>
</reference>
<evidence type="ECO:0000313" key="5">
    <source>
        <dbReference type="EMBL" id="WFD46930.1"/>
    </source>
</evidence>
<evidence type="ECO:0000256" key="2">
    <source>
        <dbReference type="ARBA" id="ARBA00023004"/>
    </source>
</evidence>